<dbReference type="GO" id="GO:0000976">
    <property type="term" value="F:transcription cis-regulatory region binding"/>
    <property type="evidence" value="ECO:0007669"/>
    <property type="project" value="TreeGrafter"/>
</dbReference>
<evidence type="ECO:0000256" key="9">
    <source>
        <dbReference type="ARBA" id="ARBA00023125"/>
    </source>
</evidence>
<name>A0A2X0IR78_9ACTN</name>
<keyword evidence="5" id="KW-0678">Repressor</keyword>
<evidence type="ECO:0000256" key="2">
    <source>
        <dbReference type="ARBA" id="ARBA00007957"/>
    </source>
</evidence>
<dbReference type="GO" id="GO:0008270">
    <property type="term" value="F:zinc ion binding"/>
    <property type="evidence" value="ECO:0007669"/>
    <property type="project" value="TreeGrafter"/>
</dbReference>
<dbReference type="SUPFAM" id="SSF46785">
    <property type="entry name" value="Winged helix' DNA-binding domain"/>
    <property type="match status" value="1"/>
</dbReference>
<keyword evidence="9" id="KW-0238">DNA-binding</keyword>
<dbReference type="OrthoDB" id="8659436at2"/>
<comment type="subcellular location">
    <subcellularLocation>
        <location evidence="1">Cytoplasm</location>
    </subcellularLocation>
</comment>
<dbReference type="InterPro" id="IPR043135">
    <property type="entry name" value="Fur_C"/>
</dbReference>
<feature type="region of interest" description="Disordered" evidence="13">
    <location>
        <begin position="1"/>
        <end position="51"/>
    </location>
</feature>
<evidence type="ECO:0000256" key="8">
    <source>
        <dbReference type="ARBA" id="ARBA00023015"/>
    </source>
</evidence>
<evidence type="ECO:0000256" key="3">
    <source>
        <dbReference type="ARBA" id="ARBA00011738"/>
    </source>
</evidence>
<comment type="subunit">
    <text evidence="3">Homodimer.</text>
</comment>
<dbReference type="CDD" id="cd07153">
    <property type="entry name" value="Fur_like"/>
    <property type="match status" value="1"/>
</dbReference>
<feature type="binding site" evidence="11">
    <location>
        <position position="128"/>
    </location>
    <ligand>
        <name>Zn(2+)</name>
        <dbReference type="ChEBI" id="CHEBI:29105"/>
    </ligand>
</feature>
<evidence type="ECO:0000256" key="5">
    <source>
        <dbReference type="ARBA" id="ARBA00022491"/>
    </source>
</evidence>
<evidence type="ECO:0000256" key="12">
    <source>
        <dbReference type="PIRSR" id="PIRSR602481-2"/>
    </source>
</evidence>
<dbReference type="AlphaFoldDB" id="A0A2X0IR78"/>
<accession>A0A2X0IR78</accession>
<comment type="cofactor">
    <cofactor evidence="12">
        <name>Mn(2+)</name>
        <dbReference type="ChEBI" id="CHEBI:29035"/>
    </cofactor>
    <cofactor evidence="12">
        <name>Fe(2+)</name>
        <dbReference type="ChEBI" id="CHEBI:29033"/>
    </cofactor>
    <text evidence="12">Binds 1 Mn(2+) or Fe(2+) ion per subunit.</text>
</comment>
<evidence type="ECO:0000256" key="11">
    <source>
        <dbReference type="PIRSR" id="PIRSR602481-1"/>
    </source>
</evidence>
<keyword evidence="8" id="KW-0805">Transcription regulation</keyword>
<feature type="binding site" evidence="12">
    <location>
        <position position="157"/>
    </location>
    <ligand>
        <name>Fe cation</name>
        <dbReference type="ChEBI" id="CHEBI:24875"/>
    </ligand>
</feature>
<keyword evidence="12" id="KW-0408">Iron</keyword>
<comment type="cofactor">
    <cofactor evidence="11">
        <name>Zn(2+)</name>
        <dbReference type="ChEBI" id="CHEBI:29105"/>
    </cofactor>
    <text evidence="11">Binds 1 zinc ion per subunit.</text>
</comment>
<organism evidence="14 15">
    <name type="scientific">Streptacidiphilus pinicola</name>
    <dbReference type="NCBI Taxonomy" id="2219663"/>
    <lineage>
        <taxon>Bacteria</taxon>
        <taxon>Bacillati</taxon>
        <taxon>Actinomycetota</taxon>
        <taxon>Actinomycetes</taxon>
        <taxon>Kitasatosporales</taxon>
        <taxon>Streptomycetaceae</taxon>
        <taxon>Streptacidiphilus</taxon>
    </lineage>
</organism>
<reference evidence="14 15" key="1">
    <citation type="submission" date="2018-06" db="EMBL/GenBank/DDBJ databases">
        <title>Streptacidiphilus pinicola sp. nov., isolated from pine grove soil.</title>
        <authorList>
            <person name="Roh S.G."/>
            <person name="Park S."/>
            <person name="Kim M.-K."/>
            <person name="Yun B.-R."/>
            <person name="Park J."/>
            <person name="Kim M.J."/>
            <person name="Kim Y.S."/>
            <person name="Kim S.B."/>
        </authorList>
    </citation>
    <scope>NUCLEOTIDE SEQUENCE [LARGE SCALE GENOMIC DNA]</scope>
    <source>
        <strain evidence="14 15">MMS16-CNU450</strain>
    </source>
</reference>
<dbReference type="GO" id="GO:0045892">
    <property type="term" value="P:negative regulation of DNA-templated transcription"/>
    <property type="evidence" value="ECO:0007669"/>
    <property type="project" value="TreeGrafter"/>
</dbReference>
<proteinExistence type="inferred from homology"/>
<comment type="caution">
    <text evidence="14">The sequence shown here is derived from an EMBL/GenBank/DDBJ whole genome shotgun (WGS) entry which is preliminary data.</text>
</comment>
<evidence type="ECO:0000256" key="13">
    <source>
        <dbReference type="SAM" id="MobiDB-lite"/>
    </source>
</evidence>
<feature type="binding site" evidence="12">
    <location>
        <position position="119"/>
    </location>
    <ligand>
        <name>Fe cation</name>
        <dbReference type="ChEBI" id="CHEBI:24875"/>
    </ligand>
</feature>
<keyword evidence="7 11" id="KW-0862">Zinc</keyword>
<feature type="binding site" evidence="11">
    <location>
        <position position="125"/>
    </location>
    <ligand>
        <name>Zn(2+)</name>
        <dbReference type="ChEBI" id="CHEBI:29105"/>
    </ligand>
</feature>
<gene>
    <name evidence="14" type="ORF">DN069_08670</name>
</gene>
<dbReference type="EMBL" id="QKYN01000034">
    <property type="protein sequence ID" value="RAG86073.1"/>
    <property type="molecule type" value="Genomic_DNA"/>
</dbReference>
<feature type="compositionally biased region" description="Basic and acidic residues" evidence="13">
    <location>
        <begin position="22"/>
        <end position="32"/>
    </location>
</feature>
<dbReference type="Pfam" id="PF01475">
    <property type="entry name" value="FUR"/>
    <property type="match status" value="1"/>
</dbReference>
<feature type="binding site" evidence="12">
    <location>
        <position position="140"/>
    </location>
    <ligand>
        <name>Fe cation</name>
        <dbReference type="ChEBI" id="CHEBI:24875"/>
    </ligand>
</feature>
<feature type="compositionally biased region" description="Polar residues" evidence="13">
    <location>
        <begin position="1"/>
        <end position="15"/>
    </location>
</feature>
<evidence type="ECO:0000313" key="14">
    <source>
        <dbReference type="EMBL" id="RAG86073.1"/>
    </source>
</evidence>
<dbReference type="InterPro" id="IPR002481">
    <property type="entry name" value="FUR"/>
</dbReference>
<dbReference type="PANTHER" id="PTHR33202">
    <property type="entry name" value="ZINC UPTAKE REGULATION PROTEIN"/>
    <property type="match status" value="1"/>
</dbReference>
<evidence type="ECO:0000256" key="6">
    <source>
        <dbReference type="ARBA" id="ARBA00022723"/>
    </source>
</evidence>
<evidence type="ECO:0000256" key="7">
    <source>
        <dbReference type="ARBA" id="ARBA00022833"/>
    </source>
</evidence>
<dbReference type="GO" id="GO:1900376">
    <property type="term" value="P:regulation of secondary metabolite biosynthetic process"/>
    <property type="evidence" value="ECO:0007669"/>
    <property type="project" value="TreeGrafter"/>
</dbReference>
<dbReference type="Gene3D" id="1.10.10.10">
    <property type="entry name" value="Winged helix-like DNA-binding domain superfamily/Winged helix DNA-binding domain"/>
    <property type="match status" value="1"/>
</dbReference>
<dbReference type="Proteomes" id="UP000248889">
    <property type="component" value="Unassembled WGS sequence"/>
</dbReference>
<feature type="binding site" evidence="11">
    <location>
        <position position="168"/>
    </location>
    <ligand>
        <name>Zn(2+)</name>
        <dbReference type="ChEBI" id="CHEBI:29105"/>
    </ligand>
</feature>
<dbReference type="PANTHER" id="PTHR33202:SF2">
    <property type="entry name" value="FERRIC UPTAKE REGULATION PROTEIN"/>
    <property type="match status" value="1"/>
</dbReference>
<feature type="binding site" evidence="11">
    <location>
        <position position="165"/>
    </location>
    <ligand>
        <name>Zn(2+)</name>
        <dbReference type="ChEBI" id="CHEBI:29105"/>
    </ligand>
</feature>
<dbReference type="Gene3D" id="3.30.1490.190">
    <property type="match status" value="1"/>
</dbReference>
<sequence>MNATVPVRSRTTTDWHNCPEGPRVHPREHPRTAGEPVTPANQSSPARSTRQRTAVASLLAEVDDFRSAQELHDLLKHRGDSVGLTTVYRTLQSLADAGEIDVLRTDDGEAVYRRCSSGHHHHLVCRSCGRTVEVEGPAVERWAEGVARDHGFVDVAHTLEIFGTCAGCAAQARQG</sequence>
<evidence type="ECO:0000256" key="1">
    <source>
        <dbReference type="ARBA" id="ARBA00004496"/>
    </source>
</evidence>
<comment type="similarity">
    <text evidence="2">Belongs to the Fur family.</text>
</comment>
<dbReference type="InterPro" id="IPR036388">
    <property type="entry name" value="WH-like_DNA-bd_sf"/>
</dbReference>
<keyword evidence="10" id="KW-0804">Transcription</keyword>
<dbReference type="FunFam" id="1.10.10.10:FF:000459">
    <property type="entry name" value="Ferric uptake regulation protein"/>
    <property type="match status" value="1"/>
</dbReference>
<protein>
    <submittedName>
        <fullName evidence="14">Transcriptional repressor</fullName>
    </submittedName>
</protein>
<keyword evidence="4" id="KW-0963">Cytoplasm</keyword>
<dbReference type="GO" id="GO:0005829">
    <property type="term" value="C:cytosol"/>
    <property type="evidence" value="ECO:0007669"/>
    <property type="project" value="TreeGrafter"/>
</dbReference>
<evidence type="ECO:0000313" key="15">
    <source>
        <dbReference type="Proteomes" id="UP000248889"/>
    </source>
</evidence>
<dbReference type="InterPro" id="IPR036390">
    <property type="entry name" value="WH_DNA-bd_sf"/>
</dbReference>
<dbReference type="GO" id="GO:0003700">
    <property type="term" value="F:DNA-binding transcription factor activity"/>
    <property type="evidence" value="ECO:0007669"/>
    <property type="project" value="InterPro"/>
</dbReference>
<keyword evidence="6 11" id="KW-0479">Metal-binding</keyword>
<evidence type="ECO:0000256" key="4">
    <source>
        <dbReference type="ARBA" id="ARBA00022490"/>
    </source>
</evidence>
<feature type="compositionally biased region" description="Polar residues" evidence="13">
    <location>
        <begin position="39"/>
        <end position="51"/>
    </location>
</feature>
<evidence type="ECO:0000256" key="10">
    <source>
        <dbReference type="ARBA" id="ARBA00023163"/>
    </source>
</evidence>
<keyword evidence="15" id="KW-1185">Reference proteome</keyword>